<comment type="caution">
    <text evidence="12">Lacks conserved residue(s) required for the propagation of feature annotation.</text>
</comment>
<keyword evidence="6 12" id="KW-0547">Nucleotide-binding</keyword>
<dbReference type="InterPro" id="IPR015866">
    <property type="entry name" value="Ser-tRNA-synth_1_N"/>
</dbReference>
<dbReference type="InterPro" id="IPR045864">
    <property type="entry name" value="aa-tRNA-synth_II/BPL/LPL"/>
</dbReference>
<evidence type="ECO:0000259" key="16">
    <source>
        <dbReference type="PROSITE" id="PS50862"/>
    </source>
</evidence>
<feature type="binding site" evidence="12 14">
    <location>
        <begin position="357"/>
        <end position="360"/>
    </location>
    <ligand>
        <name>ATP</name>
        <dbReference type="ChEBI" id="CHEBI:30616"/>
    </ligand>
</feature>
<dbReference type="Proteomes" id="UP000334380">
    <property type="component" value="Unassembled WGS sequence"/>
</dbReference>
<comment type="domain">
    <text evidence="12">Consists of two distinct domains, a catalytic core and a N-terminal extension that is involved in tRNA binding.</text>
</comment>
<dbReference type="Gene3D" id="3.30.930.10">
    <property type="entry name" value="Bira Bifunctional Protein, Domain 2"/>
    <property type="match status" value="1"/>
</dbReference>
<evidence type="ECO:0000256" key="13">
    <source>
        <dbReference type="PIRSR" id="PIRSR001529-1"/>
    </source>
</evidence>
<keyword evidence="8 12" id="KW-0648">Protein biosynthesis</keyword>
<dbReference type="InterPro" id="IPR010978">
    <property type="entry name" value="tRNA-bd_arm"/>
</dbReference>
<gene>
    <name evidence="12" type="primary">serS</name>
    <name evidence="17" type="ORF">PTE31013_04684</name>
</gene>
<evidence type="ECO:0000256" key="6">
    <source>
        <dbReference type="ARBA" id="ARBA00022741"/>
    </source>
</evidence>
<keyword evidence="18" id="KW-1185">Reference proteome</keyword>
<feature type="domain" description="Aminoacyl-transfer RNA synthetases class-II family profile" evidence="16">
    <location>
        <begin position="170"/>
        <end position="417"/>
    </location>
</feature>
<proteinExistence type="inferred from homology"/>
<dbReference type="EC" id="6.1.1.11" evidence="12"/>
<feature type="binding site" evidence="13">
    <location>
        <position position="270"/>
    </location>
    <ligand>
        <name>L-serine</name>
        <dbReference type="ChEBI" id="CHEBI:33384"/>
    </ligand>
</feature>
<dbReference type="GO" id="GO:0005737">
    <property type="term" value="C:cytoplasm"/>
    <property type="evidence" value="ECO:0007669"/>
    <property type="project" value="UniProtKB-SubCell"/>
</dbReference>
<comment type="subcellular location">
    <subcellularLocation>
        <location evidence="1 12">Cytoplasm</location>
    </subcellularLocation>
</comment>
<dbReference type="RefSeq" id="WP_150615034.1">
    <property type="nucleotide sequence ID" value="NZ_CABPRU010000017.1"/>
</dbReference>
<feature type="binding site" evidence="12">
    <location>
        <position position="392"/>
    </location>
    <ligand>
        <name>L-serine</name>
        <dbReference type="ChEBI" id="CHEBI:33384"/>
    </ligand>
</feature>
<dbReference type="UniPathway" id="UPA00906">
    <property type="reaction ID" value="UER00895"/>
</dbReference>
<evidence type="ECO:0000256" key="5">
    <source>
        <dbReference type="ARBA" id="ARBA00022598"/>
    </source>
</evidence>
<comment type="similarity">
    <text evidence="3 12">Belongs to the class-II aminoacyl-tRNA synthetase family. Type-1 seryl-tRNA synthetase subfamily.</text>
</comment>
<dbReference type="InterPro" id="IPR006195">
    <property type="entry name" value="aa-tRNA-synth_II"/>
</dbReference>
<dbReference type="GO" id="GO:0005524">
    <property type="term" value="F:ATP binding"/>
    <property type="evidence" value="ECO:0007669"/>
    <property type="project" value="UniProtKB-UniRule"/>
</dbReference>
<dbReference type="GO" id="GO:0006434">
    <property type="term" value="P:seryl-tRNA aminoacylation"/>
    <property type="evidence" value="ECO:0007669"/>
    <property type="project" value="UniProtKB-UniRule"/>
</dbReference>
<keyword evidence="4 12" id="KW-0963">Cytoplasm</keyword>
<dbReference type="GO" id="GO:0016260">
    <property type="term" value="P:selenocysteine biosynthetic process"/>
    <property type="evidence" value="ECO:0007669"/>
    <property type="project" value="UniProtKB-UniRule"/>
</dbReference>
<feature type="binding site" evidence="13">
    <location>
        <position position="239"/>
    </location>
    <ligand>
        <name>L-serine</name>
        <dbReference type="ChEBI" id="CHEBI:33384"/>
    </ligand>
</feature>
<organism evidence="17 18">
    <name type="scientific">Pandoraea terrigena</name>
    <dbReference type="NCBI Taxonomy" id="2508292"/>
    <lineage>
        <taxon>Bacteria</taxon>
        <taxon>Pseudomonadati</taxon>
        <taxon>Pseudomonadota</taxon>
        <taxon>Betaproteobacteria</taxon>
        <taxon>Burkholderiales</taxon>
        <taxon>Burkholderiaceae</taxon>
        <taxon>Pandoraea</taxon>
    </lineage>
</organism>
<dbReference type="HAMAP" id="MF_00176">
    <property type="entry name" value="Ser_tRNA_synth_type1"/>
    <property type="match status" value="1"/>
</dbReference>
<dbReference type="SUPFAM" id="SSF46589">
    <property type="entry name" value="tRNA-binding arm"/>
    <property type="match status" value="1"/>
</dbReference>
<dbReference type="InterPro" id="IPR033729">
    <property type="entry name" value="SerRS_core"/>
</dbReference>
<dbReference type="GO" id="GO:0004828">
    <property type="term" value="F:serine-tRNA ligase activity"/>
    <property type="evidence" value="ECO:0007669"/>
    <property type="project" value="UniProtKB-UniRule"/>
</dbReference>
<comment type="function">
    <text evidence="12">Catalyzes the attachment of serine to tRNA(Ser). Is also able to aminoacylate tRNA(Sec) with serine, to form the misacylated tRNA L-seryl-tRNA(Sec), which will be further converted into selenocysteinyl-tRNA(Sec).</text>
</comment>
<feature type="binding site" evidence="12 13">
    <location>
        <position position="293"/>
    </location>
    <ligand>
        <name>L-serine</name>
        <dbReference type="ChEBI" id="CHEBI:33384"/>
    </ligand>
</feature>
<evidence type="ECO:0000256" key="7">
    <source>
        <dbReference type="ARBA" id="ARBA00022840"/>
    </source>
</evidence>
<evidence type="ECO:0000256" key="2">
    <source>
        <dbReference type="ARBA" id="ARBA00005045"/>
    </source>
</evidence>
<evidence type="ECO:0000256" key="12">
    <source>
        <dbReference type="HAMAP-Rule" id="MF_00176"/>
    </source>
</evidence>
<dbReference type="PRINTS" id="PR00981">
    <property type="entry name" value="TRNASYNTHSER"/>
</dbReference>
<dbReference type="InterPro" id="IPR002314">
    <property type="entry name" value="aa-tRNA-synt_IIb"/>
</dbReference>
<name>A0A5E4YNB1_9BURK</name>
<evidence type="ECO:0000256" key="3">
    <source>
        <dbReference type="ARBA" id="ARBA00010728"/>
    </source>
</evidence>
<sequence>MLDIQLLRKDLDGVAARLKARGYTLDVATFAALEAERKQIQTQTEELQARRNALSKQVGMKKGKGEDASAEIAEVGGIADTLKASSVRLEEIQARLSDLLLGVPNLPHETVPLGSDETQNVEVRRWGTPRVFDFTPRDHVDLGAALGLDFDAAAKLAGARFSVMKGGIARLHRALAQFMLDTHTSEHGYTETYVPYIVNAASMRGTGQLPKFEDDLFKVPRKVGGEDGERIENFYLIPTAEVSLTNLVRDELLAGDALPLRMVAHTPCFRSEAGSYGKDTRGMIRQHQFDKVELVHVVRPEASYDTLEMLVGHAEAILKKLELPFRTIVLCTGDMGFGSAKTYDMEVWIPAQNTYREISSCSNMESFQARRMQARFRNAQGKPELVHTLNGSGLAVGRALVAVLENYQNADGSVTVPDVLRPYMGGIERLAPAA</sequence>
<comment type="pathway">
    <text evidence="2 12">Aminoacyl-tRNA biosynthesis; selenocysteinyl-tRNA(Sec) biosynthesis; L-seryl-tRNA(Sec) from L-serine and tRNA(Sec): step 1/1.</text>
</comment>
<dbReference type="NCBIfam" id="TIGR00414">
    <property type="entry name" value="serS"/>
    <property type="match status" value="1"/>
</dbReference>
<keyword evidence="9 12" id="KW-0030">Aminoacyl-tRNA synthetase</keyword>
<dbReference type="Pfam" id="PF00587">
    <property type="entry name" value="tRNA-synt_2b"/>
    <property type="match status" value="1"/>
</dbReference>
<comment type="subunit">
    <text evidence="12">Homodimer. The tRNA molecule binds across the dimer.</text>
</comment>
<evidence type="ECO:0000256" key="4">
    <source>
        <dbReference type="ARBA" id="ARBA00022490"/>
    </source>
</evidence>
<dbReference type="PIRSF" id="PIRSF001529">
    <property type="entry name" value="Ser-tRNA-synth_IIa"/>
    <property type="match status" value="1"/>
</dbReference>
<keyword evidence="5 12" id="KW-0436">Ligase</keyword>
<evidence type="ECO:0000256" key="8">
    <source>
        <dbReference type="ARBA" id="ARBA00022917"/>
    </source>
</evidence>
<accession>A0A5E4YNB1</accession>
<dbReference type="CDD" id="cd00770">
    <property type="entry name" value="SerRS_core"/>
    <property type="match status" value="1"/>
</dbReference>
<comment type="catalytic activity">
    <reaction evidence="11 12">
        <text>tRNA(Ser) + L-serine + ATP = L-seryl-tRNA(Ser) + AMP + diphosphate + H(+)</text>
        <dbReference type="Rhea" id="RHEA:12292"/>
        <dbReference type="Rhea" id="RHEA-COMP:9669"/>
        <dbReference type="Rhea" id="RHEA-COMP:9703"/>
        <dbReference type="ChEBI" id="CHEBI:15378"/>
        <dbReference type="ChEBI" id="CHEBI:30616"/>
        <dbReference type="ChEBI" id="CHEBI:33019"/>
        <dbReference type="ChEBI" id="CHEBI:33384"/>
        <dbReference type="ChEBI" id="CHEBI:78442"/>
        <dbReference type="ChEBI" id="CHEBI:78533"/>
        <dbReference type="ChEBI" id="CHEBI:456215"/>
        <dbReference type="EC" id="6.1.1.11"/>
    </reaction>
</comment>
<dbReference type="InterPro" id="IPR002317">
    <property type="entry name" value="Ser-tRNA-ligase_type_1"/>
</dbReference>
<keyword evidence="15" id="KW-0175">Coiled coil</keyword>
<feature type="binding site" evidence="12 14">
    <location>
        <begin position="270"/>
        <end position="272"/>
    </location>
    <ligand>
        <name>ATP</name>
        <dbReference type="ChEBI" id="CHEBI:30616"/>
    </ligand>
</feature>
<evidence type="ECO:0000256" key="9">
    <source>
        <dbReference type="ARBA" id="ARBA00023146"/>
    </source>
</evidence>
<protein>
    <recommendedName>
        <fullName evidence="12">Serine--tRNA ligase</fullName>
        <ecNumber evidence="12">6.1.1.11</ecNumber>
    </recommendedName>
    <alternativeName>
        <fullName evidence="12">Seryl-tRNA synthetase</fullName>
        <shortName evidence="12">SerRS</shortName>
    </alternativeName>
    <alternativeName>
        <fullName evidence="12">Seryl-tRNA(Ser/Sec) synthetase</fullName>
    </alternativeName>
</protein>
<dbReference type="Pfam" id="PF02403">
    <property type="entry name" value="Seryl_tRNA_N"/>
    <property type="match status" value="1"/>
</dbReference>
<dbReference type="SUPFAM" id="SSF55681">
    <property type="entry name" value="Class II aaRS and biotin synthetases"/>
    <property type="match status" value="1"/>
</dbReference>
<evidence type="ECO:0000256" key="11">
    <source>
        <dbReference type="ARBA" id="ARBA00048823"/>
    </source>
</evidence>
<dbReference type="Gene3D" id="1.10.287.40">
    <property type="entry name" value="Serine-tRNA synthetase, tRNA binding domain"/>
    <property type="match status" value="1"/>
</dbReference>
<evidence type="ECO:0000256" key="1">
    <source>
        <dbReference type="ARBA" id="ARBA00004496"/>
    </source>
</evidence>
<feature type="binding site" evidence="13">
    <location>
        <position position="390"/>
    </location>
    <ligand>
        <name>L-serine</name>
        <dbReference type="ChEBI" id="CHEBI:33384"/>
    </ligand>
</feature>
<evidence type="ECO:0000256" key="14">
    <source>
        <dbReference type="PIRSR" id="PIRSR001529-2"/>
    </source>
</evidence>
<evidence type="ECO:0000256" key="10">
    <source>
        <dbReference type="ARBA" id="ARBA00047929"/>
    </source>
</evidence>
<evidence type="ECO:0000313" key="18">
    <source>
        <dbReference type="Proteomes" id="UP000334380"/>
    </source>
</evidence>
<evidence type="ECO:0000313" key="17">
    <source>
        <dbReference type="EMBL" id="VVE50354.1"/>
    </source>
</evidence>
<dbReference type="AlphaFoldDB" id="A0A5E4YNB1"/>
<dbReference type="OrthoDB" id="9804647at2"/>
<feature type="coiled-coil region" evidence="15">
    <location>
        <begin position="30"/>
        <end position="57"/>
    </location>
</feature>
<evidence type="ECO:0000256" key="15">
    <source>
        <dbReference type="SAM" id="Coils"/>
    </source>
</evidence>
<comment type="catalytic activity">
    <reaction evidence="10 12">
        <text>tRNA(Sec) + L-serine + ATP = L-seryl-tRNA(Sec) + AMP + diphosphate + H(+)</text>
        <dbReference type="Rhea" id="RHEA:42580"/>
        <dbReference type="Rhea" id="RHEA-COMP:9742"/>
        <dbReference type="Rhea" id="RHEA-COMP:10128"/>
        <dbReference type="ChEBI" id="CHEBI:15378"/>
        <dbReference type="ChEBI" id="CHEBI:30616"/>
        <dbReference type="ChEBI" id="CHEBI:33019"/>
        <dbReference type="ChEBI" id="CHEBI:33384"/>
        <dbReference type="ChEBI" id="CHEBI:78442"/>
        <dbReference type="ChEBI" id="CHEBI:78533"/>
        <dbReference type="ChEBI" id="CHEBI:456215"/>
        <dbReference type="EC" id="6.1.1.11"/>
    </reaction>
</comment>
<dbReference type="EMBL" id="CABPRU010000017">
    <property type="protein sequence ID" value="VVE50354.1"/>
    <property type="molecule type" value="Genomic_DNA"/>
</dbReference>
<dbReference type="PANTHER" id="PTHR43697">
    <property type="entry name" value="SERYL-TRNA SYNTHETASE"/>
    <property type="match status" value="1"/>
</dbReference>
<dbReference type="InterPro" id="IPR042103">
    <property type="entry name" value="SerRS_1_N_sf"/>
</dbReference>
<feature type="binding site" evidence="12">
    <location>
        <begin position="239"/>
        <end position="241"/>
    </location>
    <ligand>
        <name>L-serine</name>
        <dbReference type="ChEBI" id="CHEBI:33384"/>
    </ligand>
</feature>
<dbReference type="PANTHER" id="PTHR43697:SF1">
    <property type="entry name" value="SERINE--TRNA LIGASE"/>
    <property type="match status" value="1"/>
</dbReference>
<keyword evidence="7 12" id="KW-0067">ATP-binding</keyword>
<reference evidence="17 18" key="1">
    <citation type="submission" date="2019-08" db="EMBL/GenBank/DDBJ databases">
        <authorList>
            <person name="Peeters C."/>
        </authorList>
    </citation>
    <scope>NUCLEOTIDE SEQUENCE [LARGE SCALE GENOMIC DNA]</scope>
    <source>
        <strain evidence="17 18">LMG 31013</strain>
    </source>
</reference>
<dbReference type="PROSITE" id="PS50862">
    <property type="entry name" value="AA_TRNA_LIGASE_II"/>
    <property type="match status" value="1"/>
</dbReference>